<dbReference type="EMBL" id="SRXW01000001">
    <property type="protein sequence ID" value="TGY89903.1"/>
    <property type="molecule type" value="Genomic_DNA"/>
</dbReference>
<dbReference type="PANTHER" id="PTHR24320">
    <property type="entry name" value="RETINOL DEHYDROGENASE"/>
    <property type="match status" value="1"/>
</dbReference>
<dbReference type="NCBIfam" id="NF004845">
    <property type="entry name" value="PRK06196.1"/>
    <property type="match status" value="1"/>
</dbReference>
<accession>A0A4S2H334</accession>
<dbReference type="Proteomes" id="UP000308054">
    <property type="component" value="Unassembled WGS sequence"/>
</dbReference>
<evidence type="ECO:0000256" key="2">
    <source>
        <dbReference type="ARBA" id="ARBA00023002"/>
    </source>
</evidence>
<comment type="similarity">
    <text evidence="1">Belongs to the short-chain dehydrogenases/reductases (SDR) family.</text>
</comment>
<dbReference type="InterPro" id="IPR002347">
    <property type="entry name" value="SDR_fam"/>
</dbReference>
<keyword evidence="5" id="KW-1185">Reference proteome</keyword>
<sequence length="318" mass="34296">MPLALQTPVDSPFGARSTAMGVVRGHDLSGKRALVTGGYSGIGLETTRALAAAGAEVIVPARDREKAGRALAQVEGRIEIADLDLGDQNSVRACADSLAGRFDRLHLLISNAGIMACPLQRTAEGWELQFATNHLGHFTLFAGLLPLLRRADGARVVALSSLGHLITDVDREDPMFHHRAYDKWVAYGQSKSANAQFAVAVAQRFSGDGIRAYSVHPGGIMTDLQRDLAAEEMRAMGWIDEQGRVPDRFKTPEQGAATSVWAAVSPLLEDRSGAYLEDCNVAVEEEGRTQSGVRAWAVDPDRAEALWVLSERLTGLRV</sequence>
<evidence type="ECO:0000313" key="5">
    <source>
        <dbReference type="Proteomes" id="UP000308054"/>
    </source>
</evidence>
<reference evidence="4 5" key="1">
    <citation type="journal article" date="2017" name="Int. J. Syst. Evol. Microbiol.">
        <title>Marinicauda algicola sp. nov., isolated from a marine red alga Rhodosorus marinus.</title>
        <authorList>
            <person name="Jeong S.E."/>
            <person name="Jeon S.H."/>
            <person name="Chun B.H."/>
            <person name="Kim D.W."/>
            <person name="Jeon C.O."/>
        </authorList>
    </citation>
    <scope>NUCLEOTIDE SEQUENCE [LARGE SCALE GENOMIC DNA]</scope>
    <source>
        <strain evidence="4 5">JCM 31718</strain>
    </source>
</reference>
<dbReference type="PANTHER" id="PTHR24320:SF272">
    <property type="entry name" value="NAD(P)-BINDING ROSSMANN-FOLD SUPERFAMILY PROTEIN"/>
    <property type="match status" value="1"/>
</dbReference>
<dbReference type="GO" id="GO:0016491">
    <property type="term" value="F:oxidoreductase activity"/>
    <property type="evidence" value="ECO:0007669"/>
    <property type="project" value="UniProtKB-KW"/>
</dbReference>
<dbReference type="CDD" id="cd05327">
    <property type="entry name" value="retinol-DH_like_SDR_c_like"/>
    <property type="match status" value="1"/>
</dbReference>
<dbReference type="AlphaFoldDB" id="A0A4S2H334"/>
<dbReference type="Gene3D" id="3.40.50.720">
    <property type="entry name" value="NAD(P)-binding Rossmann-like Domain"/>
    <property type="match status" value="1"/>
</dbReference>
<evidence type="ECO:0000313" key="4">
    <source>
        <dbReference type="EMBL" id="TGY89903.1"/>
    </source>
</evidence>
<protein>
    <recommendedName>
        <fullName evidence="3">Probable oxidoreductase</fullName>
    </recommendedName>
</protein>
<name>A0A4S2H334_9PROT</name>
<dbReference type="RefSeq" id="WP_135994400.1">
    <property type="nucleotide sequence ID" value="NZ_CP071057.1"/>
</dbReference>
<evidence type="ECO:0000256" key="3">
    <source>
        <dbReference type="ARBA" id="ARBA00071493"/>
    </source>
</evidence>
<proteinExistence type="inferred from homology"/>
<dbReference type="FunFam" id="3.40.50.720:FF:000594">
    <property type="entry name" value="Short-chain oxidoreductase"/>
    <property type="match status" value="1"/>
</dbReference>
<dbReference type="Pfam" id="PF00106">
    <property type="entry name" value="adh_short"/>
    <property type="match status" value="1"/>
</dbReference>
<dbReference type="InterPro" id="IPR036291">
    <property type="entry name" value="NAD(P)-bd_dom_sf"/>
</dbReference>
<dbReference type="PRINTS" id="PR00081">
    <property type="entry name" value="GDHRDH"/>
</dbReference>
<comment type="caution">
    <text evidence="4">The sequence shown here is derived from an EMBL/GenBank/DDBJ whole genome shotgun (WGS) entry which is preliminary data.</text>
</comment>
<keyword evidence="2" id="KW-0560">Oxidoreductase</keyword>
<dbReference type="SUPFAM" id="SSF51735">
    <property type="entry name" value="NAD(P)-binding Rossmann-fold domains"/>
    <property type="match status" value="1"/>
</dbReference>
<evidence type="ECO:0000256" key="1">
    <source>
        <dbReference type="ARBA" id="ARBA00006484"/>
    </source>
</evidence>
<organism evidence="4 5">
    <name type="scientific">Marinicauda algicola</name>
    <dbReference type="NCBI Taxonomy" id="2029849"/>
    <lineage>
        <taxon>Bacteria</taxon>
        <taxon>Pseudomonadati</taxon>
        <taxon>Pseudomonadota</taxon>
        <taxon>Alphaproteobacteria</taxon>
        <taxon>Maricaulales</taxon>
        <taxon>Maricaulaceae</taxon>
        <taxon>Marinicauda</taxon>
    </lineage>
</organism>
<dbReference type="OrthoDB" id="9785826at2"/>
<gene>
    <name evidence="4" type="ORF">E5163_01825</name>
</gene>